<organism evidence="1 2">
    <name type="scientific">Verticillium dahliae</name>
    <name type="common">Verticillium wilt</name>
    <dbReference type="NCBI Taxonomy" id="27337"/>
    <lineage>
        <taxon>Eukaryota</taxon>
        <taxon>Fungi</taxon>
        <taxon>Dikarya</taxon>
        <taxon>Ascomycota</taxon>
        <taxon>Pezizomycotina</taxon>
        <taxon>Sordariomycetes</taxon>
        <taxon>Hypocreomycetidae</taxon>
        <taxon>Glomerellales</taxon>
        <taxon>Plectosphaerellaceae</taxon>
        <taxon>Verticillium</taxon>
    </lineage>
</organism>
<accession>A0A366NLV0</accession>
<proteinExistence type="predicted"/>
<comment type="caution">
    <text evidence="1">The sequence shown here is derived from an EMBL/GenBank/DDBJ whole genome shotgun (WGS) entry which is preliminary data.</text>
</comment>
<dbReference type="AlphaFoldDB" id="A0A366NLV0"/>
<protein>
    <submittedName>
        <fullName evidence="1">Uncharacterized protein</fullName>
    </submittedName>
</protein>
<gene>
    <name evidence="1" type="ORF">VDGE_05800</name>
</gene>
<dbReference type="EMBL" id="RSDZ01000050">
    <property type="protein sequence ID" value="RXG46377.1"/>
    <property type="molecule type" value="Genomic_DNA"/>
</dbReference>
<evidence type="ECO:0000313" key="2">
    <source>
        <dbReference type="Proteomes" id="UP000288725"/>
    </source>
</evidence>
<name>A0A366NLV0_VERDA</name>
<sequence length="106" mass="11588">MSTAYTGPSGAEMLASHTLAQEIIARNSDADPVLDFEELNLLEHYVRDPSRAKEILDSKGYADEAQRAGSLVTHVISLHGTNTPGLHDGEIRVLREWFENGRAGKA</sequence>
<evidence type="ECO:0000313" key="1">
    <source>
        <dbReference type="EMBL" id="RXG46377.1"/>
    </source>
</evidence>
<dbReference type="Proteomes" id="UP000288725">
    <property type="component" value="Unassembled WGS sequence"/>
</dbReference>
<reference evidence="1 2" key="1">
    <citation type="submission" date="2018-12" db="EMBL/GenBank/DDBJ databases">
        <title>Genome of Verticillium dahliae isolate Getta Getta.</title>
        <authorList>
            <person name="Gardiner D.M."/>
        </authorList>
    </citation>
    <scope>NUCLEOTIDE SEQUENCE [LARGE SCALE GENOMIC DNA]</scope>
    <source>
        <strain evidence="1 2">Getta Getta</strain>
    </source>
</reference>